<comment type="caution">
    <text evidence="2">The sequence shown here is derived from an EMBL/GenBank/DDBJ whole genome shotgun (WGS) entry which is preliminary data.</text>
</comment>
<accession>A0AAE1WFI8</accession>
<evidence type="ECO:0000313" key="2">
    <source>
        <dbReference type="EMBL" id="KAK4392368.1"/>
    </source>
</evidence>
<name>A0AAE1WFI8_9LAMI</name>
<proteinExistence type="predicted"/>
<dbReference type="SUPFAM" id="SSF53098">
    <property type="entry name" value="Ribonuclease H-like"/>
    <property type="match status" value="1"/>
</dbReference>
<reference evidence="2" key="2">
    <citation type="journal article" date="2024" name="Plant">
        <title>Genomic evolution and insights into agronomic trait innovations of Sesamum species.</title>
        <authorList>
            <person name="Miao H."/>
            <person name="Wang L."/>
            <person name="Qu L."/>
            <person name="Liu H."/>
            <person name="Sun Y."/>
            <person name="Le M."/>
            <person name="Wang Q."/>
            <person name="Wei S."/>
            <person name="Zheng Y."/>
            <person name="Lin W."/>
            <person name="Duan Y."/>
            <person name="Cao H."/>
            <person name="Xiong S."/>
            <person name="Wang X."/>
            <person name="Wei L."/>
            <person name="Li C."/>
            <person name="Ma Q."/>
            <person name="Ju M."/>
            <person name="Zhao R."/>
            <person name="Li G."/>
            <person name="Mu C."/>
            <person name="Tian Q."/>
            <person name="Mei H."/>
            <person name="Zhang T."/>
            <person name="Gao T."/>
            <person name="Zhang H."/>
        </authorList>
    </citation>
    <scope>NUCLEOTIDE SEQUENCE</scope>
    <source>
        <strain evidence="2">K16</strain>
    </source>
</reference>
<dbReference type="PANTHER" id="PTHR47723:SF23">
    <property type="entry name" value="REVERSE TRANSCRIPTASE-LIKE PROTEIN"/>
    <property type="match status" value="1"/>
</dbReference>
<protein>
    <recommendedName>
        <fullName evidence="1">RNase H type-1 domain-containing protein</fullName>
    </recommendedName>
</protein>
<dbReference type="PANTHER" id="PTHR47723">
    <property type="entry name" value="OS05G0353850 PROTEIN"/>
    <property type="match status" value="1"/>
</dbReference>
<dbReference type="InterPro" id="IPR002156">
    <property type="entry name" value="RNaseH_domain"/>
</dbReference>
<gene>
    <name evidence="2" type="ORF">Sango_2014600</name>
</gene>
<keyword evidence="3" id="KW-1185">Reference proteome</keyword>
<feature type="domain" description="RNase H type-1" evidence="1">
    <location>
        <begin position="57"/>
        <end position="169"/>
    </location>
</feature>
<dbReference type="Gene3D" id="3.30.420.10">
    <property type="entry name" value="Ribonuclease H-like superfamily/Ribonuclease H"/>
    <property type="match status" value="1"/>
</dbReference>
<dbReference type="GO" id="GO:0003676">
    <property type="term" value="F:nucleic acid binding"/>
    <property type="evidence" value="ECO:0007669"/>
    <property type="project" value="InterPro"/>
</dbReference>
<dbReference type="AlphaFoldDB" id="A0AAE1WFI8"/>
<dbReference type="InterPro" id="IPR053151">
    <property type="entry name" value="RNase_H-like"/>
</dbReference>
<dbReference type="Proteomes" id="UP001289374">
    <property type="component" value="Unassembled WGS sequence"/>
</dbReference>
<organism evidence="2 3">
    <name type="scientific">Sesamum angolense</name>
    <dbReference type="NCBI Taxonomy" id="2727404"/>
    <lineage>
        <taxon>Eukaryota</taxon>
        <taxon>Viridiplantae</taxon>
        <taxon>Streptophyta</taxon>
        <taxon>Embryophyta</taxon>
        <taxon>Tracheophyta</taxon>
        <taxon>Spermatophyta</taxon>
        <taxon>Magnoliopsida</taxon>
        <taxon>eudicotyledons</taxon>
        <taxon>Gunneridae</taxon>
        <taxon>Pentapetalae</taxon>
        <taxon>asterids</taxon>
        <taxon>lamiids</taxon>
        <taxon>Lamiales</taxon>
        <taxon>Pedaliaceae</taxon>
        <taxon>Sesamum</taxon>
    </lineage>
</organism>
<evidence type="ECO:0000259" key="1">
    <source>
        <dbReference type="Pfam" id="PF13456"/>
    </source>
</evidence>
<dbReference type="Pfam" id="PF13456">
    <property type="entry name" value="RVT_3"/>
    <property type="match status" value="1"/>
</dbReference>
<dbReference type="InterPro" id="IPR036397">
    <property type="entry name" value="RNaseH_sf"/>
</dbReference>
<sequence length="204" mass="23080">MINSPYVGFESVNYYWLEGTWDKHNFDRVVPPNISEMICNIPIFQAVEDIIKWKPTNDGLARAGGIIRDDRGHTVVAFQEFLGIATNTYAEISAVAKGLEIAHNRGLNDIWVEMDSNVGIALIKEKYTGHWKVQHLLAKIHYLCSSMTVLFSHIFREGNTVADFFANKAVMEKSSQILSPEQIDRKAKGLISLDRFDLPNIRLG</sequence>
<dbReference type="EMBL" id="JACGWL010000011">
    <property type="protein sequence ID" value="KAK4392368.1"/>
    <property type="molecule type" value="Genomic_DNA"/>
</dbReference>
<reference evidence="2" key="1">
    <citation type="submission" date="2020-06" db="EMBL/GenBank/DDBJ databases">
        <authorList>
            <person name="Li T."/>
            <person name="Hu X."/>
            <person name="Zhang T."/>
            <person name="Song X."/>
            <person name="Zhang H."/>
            <person name="Dai N."/>
            <person name="Sheng W."/>
            <person name="Hou X."/>
            <person name="Wei L."/>
        </authorList>
    </citation>
    <scope>NUCLEOTIDE SEQUENCE</scope>
    <source>
        <strain evidence="2">K16</strain>
        <tissue evidence="2">Leaf</tissue>
    </source>
</reference>
<dbReference type="InterPro" id="IPR012337">
    <property type="entry name" value="RNaseH-like_sf"/>
</dbReference>
<dbReference type="CDD" id="cd06222">
    <property type="entry name" value="RNase_H_like"/>
    <property type="match status" value="1"/>
</dbReference>
<evidence type="ECO:0000313" key="3">
    <source>
        <dbReference type="Proteomes" id="UP001289374"/>
    </source>
</evidence>
<dbReference type="GO" id="GO:0004523">
    <property type="term" value="F:RNA-DNA hybrid ribonuclease activity"/>
    <property type="evidence" value="ECO:0007669"/>
    <property type="project" value="InterPro"/>
</dbReference>
<dbReference type="InterPro" id="IPR044730">
    <property type="entry name" value="RNase_H-like_dom_plant"/>
</dbReference>